<sequence>MRPYWVNDEKTDTTLVVVVTLMRSEPRTDHLIWPTASLSYPGYSKRRTNWIVCVQRLSMFPYVSYHGLDMLLSSDLTTVEPQICFQDSDTWGSISNTGRKEEGFFAESVVP</sequence>
<evidence type="ECO:0000313" key="1">
    <source>
        <dbReference type="EMBL" id="CAF1817317.1"/>
    </source>
</evidence>
<organism evidence="1">
    <name type="scientific">Brassica napus</name>
    <name type="common">Rape</name>
    <dbReference type="NCBI Taxonomy" id="3708"/>
    <lineage>
        <taxon>Eukaryota</taxon>
        <taxon>Viridiplantae</taxon>
        <taxon>Streptophyta</taxon>
        <taxon>Embryophyta</taxon>
        <taxon>Tracheophyta</taxon>
        <taxon>Spermatophyta</taxon>
        <taxon>Magnoliopsida</taxon>
        <taxon>eudicotyledons</taxon>
        <taxon>Gunneridae</taxon>
        <taxon>Pentapetalae</taxon>
        <taxon>rosids</taxon>
        <taxon>malvids</taxon>
        <taxon>Brassicales</taxon>
        <taxon>Brassicaceae</taxon>
        <taxon>Brassiceae</taxon>
        <taxon>Brassica</taxon>
    </lineage>
</organism>
<name>A0A816JC79_BRANA</name>
<accession>A0A816JC79</accession>
<dbReference type="EMBL" id="HG994368">
    <property type="protein sequence ID" value="CAF1817317.1"/>
    <property type="molecule type" value="Genomic_DNA"/>
</dbReference>
<dbReference type="Proteomes" id="UP001295469">
    <property type="component" value="Chromosome C04"/>
</dbReference>
<protein>
    <submittedName>
        <fullName evidence="1">(rape) hypothetical protein</fullName>
    </submittedName>
</protein>
<reference evidence="1" key="1">
    <citation type="submission" date="2021-01" db="EMBL/GenBank/DDBJ databases">
        <authorList>
            <consortium name="Genoscope - CEA"/>
            <person name="William W."/>
        </authorList>
    </citation>
    <scope>NUCLEOTIDE SEQUENCE</scope>
</reference>
<proteinExistence type="predicted"/>
<dbReference type="AlphaFoldDB" id="A0A816JC79"/>
<gene>
    <name evidence="1" type="ORF">DARMORV10_C04P13510.1</name>
</gene>